<evidence type="ECO:0000313" key="2">
    <source>
        <dbReference type="EMBL" id="ODM06732.1"/>
    </source>
</evidence>
<keyword evidence="1" id="KW-0472">Membrane</keyword>
<evidence type="ECO:0000256" key="1">
    <source>
        <dbReference type="SAM" id="Phobius"/>
    </source>
</evidence>
<dbReference type="InterPro" id="IPR006938">
    <property type="entry name" value="DUF624"/>
</dbReference>
<feature type="transmembrane region" description="Helical" evidence="1">
    <location>
        <begin position="100"/>
        <end position="125"/>
    </location>
</feature>
<sequence>MFNQDSTLMTILNKAADMVVLSVLWCLCSLPILTLGASSAALYHTAVKVIRQNRGYAFATFRDSFKGSLRQTFPFTVLLVLVYVLFGATCYVCWQNPDSIIAGIYVFFSVFSILICLAAQIHGFALSGRFRLNRRELFTLIVRLTFRHPFKNFLLICIFVFAVELAIYYPPLLFIIPAGSFWLSSFIQEPLFKKYINYEEDNDISAV</sequence>
<protein>
    <recommendedName>
        <fullName evidence="4">DUF624 domain-containing protein</fullName>
    </recommendedName>
</protein>
<name>A0A1E3ADB9_9FIRM</name>
<feature type="transmembrane region" description="Helical" evidence="1">
    <location>
        <begin position="153"/>
        <end position="176"/>
    </location>
</feature>
<accession>A0A1E3ADB9</accession>
<reference evidence="2 3" key="1">
    <citation type="submission" date="2016-07" db="EMBL/GenBank/DDBJ databases">
        <title>Characterization of isolates of Eisenbergiella tayi derived from blood cultures, using whole genome sequencing.</title>
        <authorList>
            <person name="Burdz T."/>
            <person name="Wiebe D."/>
            <person name="Huynh C."/>
            <person name="Bernard K."/>
        </authorList>
    </citation>
    <scope>NUCLEOTIDE SEQUENCE [LARGE SCALE GENOMIC DNA]</scope>
    <source>
        <strain evidence="2 3">NML 110608</strain>
    </source>
</reference>
<organism evidence="2 3">
    <name type="scientific">Eisenbergiella tayi</name>
    <dbReference type="NCBI Taxonomy" id="1432052"/>
    <lineage>
        <taxon>Bacteria</taxon>
        <taxon>Bacillati</taxon>
        <taxon>Bacillota</taxon>
        <taxon>Clostridia</taxon>
        <taxon>Lachnospirales</taxon>
        <taxon>Lachnospiraceae</taxon>
        <taxon>Eisenbergiella</taxon>
    </lineage>
</organism>
<evidence type="ECO:0000313" key="3">
    <source>
        <dbReference type="Proteomes" id="UP000094067"/>
    </source>
</evidence>
<keyword evidence="1" id="KW-1133">Transmembrane helix</keyword>
<keyword evidence="1" id="KW-0812">Transmembrane</keyword>
<gene>
    <name evidence="2" type="ORF">BEI61_02622</name>
</gene>
<dbReference type="AlphaFoldDB" id="A0A1E3ADB9"/>
<comment type="caution">
    <text evidence="2">The sequence shown here is derived from an EMBL/GenBank/DDBJ whole genome shotgun (WGS) entry which is preliminary data.</text>
</comment>
<feature type="transmembrane region" description="Helical" evidence="1">
    <location>
        <begin position="72"/>
        <end position="94"/>
    </location>
</feature>
<proteinExistence type="predicted"/>
<feature type="transmembrane region" description="Helical" evidence="1">
    <location>
        <begin position="20"/>
        <end position="43"/>
    </location>
</feature>
<dbReference type="EMBL" id="MCGH01000002">
    <property type="protein sequence ID" value="ODM06732.1"/>
    <property type="molecule type" value="Genomic_DNA"/>
</dbReference>
<dbReference type="Pfam" id="PF04854">
    <property type="entry name" value="DUF624"/>
    <property type="match status" value="1"/>
</dbReference>
<dbReference type="Proteomes" id="UP000094067">
    <property type="component" value="Unassembled WGS sequence"/>
</dbReference>
<evidence type="ECO:0008006" key="4">
    <source>
        <dbReference type="Google" id="ProtNLM"/>
    </source>
</evidence>